<dbReference type="PANTHER" id="PTHR43409:SF4">
    <property type="entry name" value="RADICAL SAM SUPERFAMILY PROTEIN"/>
    <property type="match status" value="1"/>
</dbReference>
<evidence type="ECO:0000256" key="5">
    <source>
        <dbReference type="ARBA" id="ARBA00023014"/>
    </source>
</evidence>
<dbReference type="SFLD" id="SFLDG01095">
    <property type="entry name" value="Uncharacterised_Radical_SAM_Su"/>
    <property type="match status" value="1"/>
</dbReference>
<evidence type="ECO:0000313" key="7">
    <source>
        <dbReference type="EMBL" id="PIW18420.1"/>
    </source>
</evidence>
<evidence type="ECO:0000256" key="1">
    <source>
        <dbReference type="ARBA" id="ARBA00001966"/>
    </source>
</evidence>
<keyword evidence="5" id="KW-0411">Iron-sulfur</keyword>
<feature type="domain" description="Radical SAM core" evidence="6">
    <location>
        <begin position="136"/>
        <end position="370"/>
    </location>
</feature>
<dbReference type="SFLD" id="SFLDS00029">
    <property type="entry name" value="Radical_SAM"/>
    <property type="match status" value="2"/>
</dbReference>
<dbReference type="Pfam" id="PF04055">
    <property type="entry name" value="Radical_SAM"/>
    <property type="match status" value="1"/>
</dbReference>
<dbReference type="InterPro" id="IPR007197">
    <property type="entry name" value="rSAM"/>
</dbReference>
<dbReference type="AlphaFoldDB" id="A0A2M7G8I7"/>
<evidence type="ECO:0000256" key="3">
    <source>
        <dbReference type="ARBA" id="ARBA00022723"/>
    </source>
</evidence>
<dbReference type="GO" id="GO:0046872">
    <property type="term" value="F:metal ion binding"/>
    <property type="evidence" value="ECO:0007669"/>
    <property type="project" value="UniProtKB-KW"/>
</dbReference>
<keyword evidence="2" id="KW-0949">S-adenosyl-L-methionine</keyword>
<dbReference type="InterPro" id="IPR058240">
    <property type="entry name" value="rSAM_sf"/>
</dbReference>
<proteinExistence type="predicted"/>
<dbReference type="EMBL" id="PFFQ01000012">
    <property type="protein sequence ID" value="PIW18420.1"/>
    <property type="molecule type" value="Genomic_DNA"/>
</dbReference>
<keyword evidence="3" id="KW-0479">Metal-binding</keyword>
<keyword evidence="4" id="KW-0408">Iron</keyword>
<reference evidence="7 8" key="1">
    <citation type="submission" date="2017-09" db="EMBL/GenBank/DDBJ databases">
        <title>Depth-based differentiation of microbial function through sediment-hosted aquifers and enrichment of novel symbionts in the deep terrestrial subsurface.</title>
        <authorList>
            <person name="Probst A.J."/>
            <person name="Ladd B."/>
            <person name="Jarett J.K."/>
            <person name="Geller-Mcgrath D.E."/>
            <person name="Sieber C.M."/>
            <person name="Emerson J.B."/>
            <person name="Anantharaman K."/>
            <person name="Thomas B.C."/>
            <person name="Malmstrom R."/>
            <person name="Stieglmeier M."/>
            <person name="Klingl A."/>
            <person name="Woyke T."/>
            <person name="Ryan C.M."/>
            <person name="Banfield J.F."/>
        </authorList>
    </citation>
    <scope>NUCLEOTIDE SEQUENCE [LARGE SCALE GENOMIC DNA]</scope>
    <source>
        <strain evidence="7">CG17_big_fil_post_rev_8_21_14_2_50_48_46</strain>
    </source>
</reference>
<dbReference type="PANTHER" id="PTHR43409">
    <property type="entry name" value="ANAEROBIC MAGNESIUM-PROTOPORPHYRIN IX MONOMETHYL ESTER CYCLASE-RELATED"/>
    <property type="match status" value="1"/>
</dbReference>
<protein>
    <submittedName>
        <fullName evidence="7">Radical SAM protein</fullName>
    </submittedName>
</protein>
<sequence length="386" mass="43754">MNQTFLKQHSSGFQFKLHPKNTGYSISLGPDTVYSFDPEDRLIWVYQSGTGYQRGLSGAVLAKTRNSQGKKRWLLNLEEQARLFQKVLADLNTLHALIEPHEQAVIEKLLAKNGEALASESLSFQAIYRPISILPPDQYSAIVVQAAEGCSWNRCHFCNFYKDRRFRIKSETEFIEHLQAVSNYLGKSALTRKGLFLADGDALMIPQPHLLKLIADMQQVFPGRPWYSFMDAFRPQAKQISDYQRLAETGLKRVYLGIESGYGPLLSLLNKPGDPELMLTEVLRLKEAGLQVGLILMIGIGGRQMAAEHLSESLKFLDALPLDKGDIVYLSEFIEHPDQPYHQQALEQGITPLSEQEIQTQIQAFKQGLRHSLAQVSPYHLMEYIY</sequence>
<name>A0A2M7G8I7_9BACT</name>
<dbReference type="SMART" id="SM00729">
    <property type="entry name" value="Elp3"/>
    <property type="match status" value="1"/>
</dbReference>
<dbReference type="SFLD" id="SFLDG01082">
    <property type="entry name" value="B12-binding_domain_containing"/>
    <property type="match status" value="1"/>
</dbReference>
<evidence type="ECO:0000256" key="2">
    <source>
        <dbReference type="ARBA" id="ARBA00022691"/>
    </source>
</evidence>
<comment type="caution">
    <text evidence="7">The sequence shown here is derived from an EMBL/GenBank/DDBJ whole genome shotgun (WGS) entry which is preliminary data.</text>
</comment>
<dbReference type="InterPro" id="IPR013785">
    <property type="entry name" value="Aldolase_TIM"/>
</dbReference>
<accession>A0A2M7G8I7</accession>
<dbReference type="CDD" id="cd01335">
    <property type="entry name" value="Radical_SAM"/>
    <property type="match status" value="1"/>
</dbReference>
<gene>
    <name evidence="7" type="ORF">COW36_03780</name>
</gene>
<evidence type="ECO:0000313" key="8">
    <source>
        <dbReference type="Proteomes" id="UP000231019"/>
    </source>
</evidence>
<dbReference type="InterPro" id="IPR006638">
    <property type="entry name" value="Elp3/MiaA/NifB-like_rSAM"/>
</dbReference>
<evidence type="ECO:0000256" key="4">
    <source>
        <dbReference type="ARBA" id="ARBA00023004"/>
    </source>
</evidence>
<dbReference type="PROSITE" id="PS51918">
    <property type="entry name" value="RADICAL_SAM"/>
    <property type="match status" value="1"/>
</dbReference>
<dbReference type="SUPFAM" id="SSF102114">
    <property type="entry name" value="Radical SAM enzymes"/>
    <property type="match status" value="1"/>
</dbReference>
<evidence type="ECO:0000259" key="6">
    <source>
        <dbReference type="PROSITE" id="PS51918"/>
    </source>
</evidence>
<comment type="cofactor">
    <cofactor evidence="1">
        <name>[4Fe-4S] cluster</name>
        <dbReference type="ChEBI" id="CHEBI:49883"/>
    </cofactor>
</comment>
<dbReference type="GO" id="GO:0003824">
    <property type="term" value="F:catalytic activity"/>
    <property type="evidence" value="ECO:0007669"/>
    <property type="project" value="InterPro"/>
</dbReference>
<dbReference type="Proteomes" id="UP000231019">
    <property type="component" value="Unassembled WGS sequence"/>
</dbReference>
<organism evidence="7 8">
    <name type="scientific">bacterium (Candidatus Blackallbacteria) CG17_big_fil_post_rev_8_21_14_2_50_48_46</name>
    <dbReference type="NCBI Taxonomy" id="2014261"/>
    <lineage>
        <taxon>Bacteria</taxon>
        <taxon>Candidatus Blackallbacteria</taxon>
    </lineage>
</organism>
<dbReference type="GO" id="GO:0051536">
    <property type="term" value="F:iron-sulfur cluster binding"/>
    <property type="evidence" value="ECO:0007669"/>
    <property type="project" value="UniProtKB-KW"/>
</dbReference>
<dbReference type="Gene3D" id="3.20.20.70">
    <property type="entry name" value="Aldolase class I"/>
    <property type="match status" value="1"/>
</dbReference>
<dbReference type="InterPro" id="IPR051198">
    <property type="entry name" value="BchE-like"/>
</dbReference>